<feature type="region of interest" description="Disordered" evidence="1">
    <location>
        <begin position="22"/>
        <end position="51"/>
    </location>
</feature>
<accession>A0ABT1DKI6</accession>
<evidence type="ECO:0000313" key="2">
    <source>
        <dbReference type="EMBL" id="MCO8271351.1"/>
    </source>
</evidence>
<dbReference type="Proteomes" id="UP001523369">
    <property type="component" value="Unassembled WGS sequence"/>
</dbReference>
<protein>
    <submittedName>
        <fullName evidence="2">Uncharacterized protein</fullName>
    </submittedName>
</protein>
<feature type="compositionally biased region" description="Low complexity" evidence="1">
    <location>
        <begin position="406"/>
        <end position="415"/>
    </location>
</feature>
<feature type="region of interest" description="Disordered" evidence="1">
    <location>
        <begin position="302"/>
        <end position="324"/>
    </location>
</feature>
<evidence type="ECO:0000256" key="1">
    <source>
        <dbReference type="SAM" id="MobiDB-lite"/>
    </source>
</evidence>
<feature type="region of interest" description="Disordered" evidence="1">
    <location>
        <begin position="177"/>
        <end position="228"/>
    </location>
</feature>
<dbReference type="EMBL" id="JAMYJR010000012">
    <property type="protein sequence ID" value="MCO8271351.1"/>
    <property type="molecule type" value="Genomic_DNA"/>
</dbReference>
<feature type="region of interest" description="Disordered" evidence="1">
    <location>
        <begin position="365"/>
        <end position="506"/>
    </location>
</feature>
<keyword evidence="3" id="KW-1185">Reference proteome</keyword>
<feature type="compositionally biased region" description="Basic and acidic residues" evidence="1">
    <location>
        <begin position="193"/>
        <end position="205"/>
    </location>
</feature>
<dbReference type="RefSeq" id="WP_253237484.1">
    <property type="nucleotide sequence ID" value="NZ_JAMYJR010000012.1"/>
</dbReference>
<name>A0ABT1DKI6_9ACTN</name>
<organism evidence="2 3">
    <name type="scientific">Paractinoplanes aksuensis</name>
    <dbReference type="NCBI Taxonomy" id="2939490"/>
    <lineage>
        <taxon>Bacteria</taxon>
        <taxon>Bacillati</taxon>
        <taxon>Actinomycetota</taxon>
        <taxon>Actinomycetes</taxon>
        <taxon>Micromonosporales</taxon>
        <taxon>Micromonosporaceae</taxon>
        <taxon>Paractinoplanes</taxon>
    </lineage>
</organism>
<evidence type="ECO:0000313" key="3">
    <source>
        <dbReference type="Proteomes" id="UP001523369"/>
    </source>
</evidence>
<proteinExistence type="predicted"/>
<sequence length="506" mass="56045">MPTWIVVPCLLRLRDEFDDLAPHRDKQEEGTIGDKNHHSTSDHTPDERSVHLRHKDADNLNEVHALDIDADLRLPGTTMEAAVQFLLTRCRSGAEKRVRYIIFNRRIWSASDGWQQNEYTGKDPHTGHAHFSAKYDTPLEASTASWRLEDIPVALTNDDKKWLSAEITKQVRGCIDDHLEPQHRPGHRHRRPDRTERPGHRERPGRLGGQPPTPRPGRRRQAGSHPTEGRSALILTRSERAQAADHLVQGGNQPSRVLGQISLARDHPVNMQENTDGRVARGGLGPDKRTVQAHLPPINRGEAVVADPGQPHHDVPSLPRGRLGPPLRPVPASSRLNPLDIHGDGVDRSLVGPHPLKLAVVINPVLRSKRPRQDQRRARNPRGTPNHVMPRRPSRAGRRSEGAGFTARAPTVRPGPRTPPVIIKSTHQRYPRSRPGEPGPLTTAEMMPAQPVERPGRWATQPVGDPAGGVPTVSHNRAHGHQSRGQTQATRPRGVGRSGCGAETRT</sequence>
<reference evidence="2 3" key="1">
    <citation type="submission" date="2022-06" db="EMBL/GenBank/DDBJ databases">
        <title>New Species of the Genus Actinoplanes, ActinopZanes ferrugineus.</title>
        <authorList>
            <person name="Ding P."/>
        </authorList>
    </citation>
    <scope>NUCLEOTIDE SEQUENCE [LARGE SCALE GENOMIC DNA]</scope>
    <source>
        <strain evidence="2 3">TRM88003</strain>
    </source>
</reference>
<gene>
    <name evidence="2" type="ORF">M1L60_12175</name>
</gene>
<comment type="caution">
    <text evidence="2">The sequence shown here is derived from an EMBL/GenBank/DDBJ whole genome shotgun (WGS) entry which is preliminary data.</text>
</comment>